<dbReference type="GO" id="GO:0005524">
    <property type="term" value="F:ATP binding"/>
    <property type="evidence" value="ECO:0007669"/>
    <property type="project" value="UniProtKB-KW"/>
</dbReference>
<comment type="catalytic activity">
    <reaction evidence="1">
        <text>ATP + protein L-histidine = ADP + protein N-phospho-L-histidine.</text>
        <dbReference type="EC" id="2.7.13.3"/>
    </reaction>
</comment>
<evidence type="ECO:0000256" key="2">
    <source>
        <dbReference type="ARBA" id="ARBA00012438"/>
    </source>
</evidence>
<reference evidence="11 12" key="2">
    <citation type="journal article" date="2010" name="Stand. Genomic Sci.">
        <title>Complete genome sequence of Gordonia bronchialis type strain (3410).</title>
        <authorList>
            <person name="Ivanova N."/>
            <person name="Sikorski J."/>
            <person name="Jando M."/>
            <person name="Lapidus A."/>
            <person name="Nolan M."/>
            <person name="Lucas S."/>
            <person name="Del Rio T.G."/>
            <person name="Tice H."/>
            <person name="Copeland A."/>
            <person name="Cheng J.F."/>
            <person name="Chen F."/>
            <person name="Bruce D."/>
            <person name="Goodwin L."/>
            <person name="Pitluck S."/>
            <person name="Mavromatis K."/>
            <person name="Ovchinnikova G."/>
            <person name="Pati A."/>
            <person name="Chen A."/>
            <person name="Palaniappan K."/>
            <person name="Land M."/>
            <person name="Hauser L."/>
            <person name="Chang Y.J."/>
            <person name="Jeffries C.D."/>
            <person name="Chain P."/>
            <person name="Saunders E."/>
            <person name="Han C."/>
            <person name="Detter J.C."/>
            <person name="Brettin T."/>
            <person name="Rohde M."/>
            <person name="Goker M."/>
            <person name="Bristow J."/>
            <person name="Eisen J.A."/>
            <person name="Markowitz V."/>
            <person name="Hugenholtz P."/>
            <person name="Klenk H.P."/>
            <person name="Kyrpides N.C."/>
        </authorList>
    </citation>
    <scope>NUCLEOTIDE SEQUENCE [LARGE SCALE GENOMIC DNA]</scope>
    <source>
        <strain evidence="12">ATCC 25592 / DSM 43247 / BCRC 13721 / JCM 3198 / KCTC 3076 / NBRC 16047 / NCTC 10667</strain>
    </source>
</reference>
<keyword evidence="8" id="KW-0902">Two-component regulatory system</keyword>
<dbReference type="Gene3D" id="3.30.565.10">
    <property type="entry name" value="Histidine kinase-like ATPase, C-terminal domain"/>
    <property type="match status" value="1"/>
</dbReference>
<evidence type="ECO:0000256" key="4">
    <source>
        <dbReference type="ARBA" id="ARBA00022679"/>
    </source>
</evidence>
<dbReference type="CDD" id="cd16917">
    <property type="entry name" value="HATPase_UhpB-NarQ-NarX-like"/>
    <property type="match status" value="1"/>
</dbReference>
<dbReference type="GO" id="GO:0000155">
    <property type="term" value="F:phosphorelay sensor kinase activity"/>
    <property type="evidence" value="ECO:0007669"/>
    <property type="project" value="InterPro"/>
</dbReference>
<dbReference type="eggNOG" id="COG4585">
    <property type="taxonomic scope" value="Bacteria"/>
</dbReference>
<evidence type="ECO:0000313" key="11">
    <source>
        <dbReference type="EMBL" id="ACY23660.1"/>
    </source>
</evidence>
<dbReference type="AlphaFoldDB" id="D0L6V0"/>
<feature type="transmembrane region" description="Helical" evidence="9">
    <location>
        <begin position="114"/>
        <end position="134"/>
    </location>
</feature>
<evidence type="ECO:0000313" key="12">
    <source>
        <dbReference type="Proteomes" id="UP000001219"/>
    </source>
</evidence>
<evidence type="ECO:0000256" key="5">
    <source>
        <dbReference type="ARBA" id="ARBA00022741"/>
    </source>
</evidence>
<evidence type="ECO:0000256" key="7">
    <source>
        <dbReference type="ARBA" id="ARBA00022840"/>
    </source>
</evidence>
<dbReference type="EC" id="2.7.13.3" evidence="2"/>
<dbReference type="KEGG" id="gbr:Gbro_4527"/>
<dbReference type="Proteomes" id="UP000001219">
    <property type="component" value="Chromosome"/>
</dbReference>
<evidence type="ECO:0000256" key="3">
    <source>
        <dbReference type="ARBA" id="ARBA00022553"/>
    </source>
</evidence>
<evidence type="ECO:0000256" key="9">
    <source>
        <dbReference type="SAM" id="Phobius"/>
    </source>
</evidence>
<protein>
    <recommendedName>
        <fullName evidence="2">histidine kinase</fullName>
        <ecNumber evidence="2">2.7.13.3</ecNumber>
    </recommendedName>
</protein>
<keyword evidence="12" id="KW-1185">Reference proteome</keyword>
<dbReference type="GO" id="GO:0016020">
    <property type="term" value="C:membrane"/>
    <property type="evidence" value="ECO:0007669"/>
    <property type="project" value="InterPro"/>
</dbReference>
<keyword evidence="7" id="KW-0067">ATP-binding</keyword>
<dbReference type="InterPro" id="IPR036890">
    <property type="entry name" value="HATPase_C_sf"/>
</dbReference>
<feature type="transmembrane region" description="Helical" evidence="9">
    <location>
        <begin position="81"/>
        <end position="102"/>
    </location>
</feature>
<accession>D0L6V0</accession>
<keyword evidence="5" id="KW-0547">Nucleotide-binding</keyword>
<dbReference type="Pfam" id="PF07730">
    <property type="entry name" value="HisKA_3"/>
    <property type="match status" value="1"/>
</dbReference>
<reference evidence="12" key="1">
    <citation type="submission" date="2009-10" db="EMBL/GenBank/DDBJ databases">
        <title>The complete chromosome of Gordonia bronchialis DSM 43247.</title>
        <authorList>
            <consortium name="US DOE Joint Genome Institute (JGI-PGF)"/>
            <person name="Lucas S."/>
            <person name="Copeland A."/>
            <person name="Lapidus A."/>
            <person name="Glavina del Rio T."/>
            <person name="Dalin E."/>
            <person name="Tice H."/>
            <person name="Bruce D."/>
            <person name="Goodwin L."/>
            <person name="Pitluck S."/>
            <person name="Kyrpides N."/>
            <person name="Mavromatis K."/>
            <person name="Ivanova N."/>
            <person name="Ovchinnikova G."/>
            <person name="Saunders E."/>
            <person name="Brettin T."/>
            <person name="Detter J.C."/>
            <person name="Han C."/>
            <person name="Larimer F."/>
            <person name="Land M."/>
            <person name="Hauser L."/>
            <person name="Markowitz V."/>
            <person name="Cheng J.-F."/>
            <person name="Hugenholtz P."/>
            <person name="Woyke T."/>
            <person name="Wu D."/>
            <person name="Jando M."/>
            <person name="Schneider S."/>
            <person name="Goeker M."/>
            <person name="Klenk H.-P."/>
            <person name="Eisen J.A."/>
        </authorList>
    </citation>
    <scope>NUCLEOTIDE SEQUENCE [LARGE SCALE GENOMIC DNA]</scope>
    <source>
        <strain evidence="12">ATCC 25592 / DSM 43247 / BCRC 13721 / JCM 3198 / KCTC 3076 / NBRC 16047 / NCTC 10667</strain>
    </source>
</reference>
<proteinExistence type="predicted"/>
<dbReference type="InterPro" id="IPR050482">
    <property type="entry name" value="Sensor_HK_TwoCompSys"/>
</dbReference>
<feature type="transmembrane region" description="Helical" evidence="9">
    <location>
        <begin position="140"/>
        <end position="157"/>
    </location>
</feature>
<evidence type="ECO:0000256" key="1">
    <source>
        <dbReference type="ARBA" id="ARBA00000085"/>
    </source>
</evidence>
<feature type="domain" description="Signal transduction histidine kinase subgroup 3 dimerisation and phosphoacceptor" evidence="10">
    <location>
        <begin position="193"/>
        <end position="256"/>
    </location>
</feature>
<keyword evidence="9" id="KW-0472">Membrane</keyword>
<keyword evidence="3" id="KW-0597">Phosphoprotein</keyword>
<dbReference type="GO" id="GO:0046983">
    <property type="term" value="F:protein dimerization activity"/>
    <property type="evidence" value="ECO:0007669"/>
    <property type="project" value="InterPro"/>
</dbReference>
<sequence length="391" mass="41047">MKYVPLPDIRRTPDSAFLATLLAIAVAVAVGADYPDTVVWRAVPGAIAGGVLAVTLIRSGWFGPRGFVVGPSSGWPIMLTMWASALVCTVAFSGGATLWIGYIAMVAAANAPGGLATGVTLAAPVMGALAWRSFSLDHSGSTMLVNLLAAALAFVYVQTRRRRREAEELAAAQREVIEVERTRALAADHQREVAARLHDVLAHTLSGLIVTLQGASLMARQQQVATELDDKLRTAVALARDGLHEARDAVESLREPVISTAEPIGDWLRRTVGRLSTATGLDVTVVGDPDLISPSWQNLARSVLMEGLTNSLRHAAGAPVRISIDGSEVTVVSDAGGRALVDREHPSGGHGLSGLAERVSAAGGLLRYGPTADGFTLNMRMTTNDDEGGAQ</sequence>
<feature type="transmembrane region" description="Helical" evidence="9">
    <location>
        <begin position="39"/>
        <end position="61"/>
    </location>
</feature>
<organism evidence="11 12">
    <name type="scientific">Gordonia bronchialis (strain ATCC 25592 / DSM 43247 / BCRC 13721 / JCM 3198 / KCTC 3076 / NBRC 16047 / NCTC 10667)</name>
    <name type="common">Rhodococcus bronchialis</name>
    <dbReference type="NCBI Taxonomy" id="526226"/>
    <lineage>
        <taxon>Bacteria</taxon>
        <taxon>Bacillati</taxon>
        <taxon>Actinomycetota</taxon>
        <taxon>Actinomycetes</taxon>
        <taxon>Mycobacteriales</taxon>
        <taxon>Gordoniaceae</taxon>
        <taxon>Gordonia</taxon>
    </lineage>
</organism>
<keyword evidence="6 11" id="KW-0418">Kinase</keyword>
<dbReference type="STRING" id="526226.Gbro_4527"/>
<evidence type="ECO:0000259" key="10">
    <source>
        <dbReference type="Pfam" id="PF07730"/>
    </source>
</evidence>
<keyword evidence="4" id="KW-0808">Transferase</keyword>
<dbReference type="InterPro" id="IPR011712">
    <property type="entry name" value="Sig_transdc_His_kin_sub3_dim/P"/>
</dbReference>
<dbReference type="Gene3D" id="1.20.5.1930">
    <property type="match status" value="1"/>
</dbReference>
<evidence type="ECO:0000256" key="6">
    <source>
        <dbReference type="ARBA" id="ARBA00022777"/>
    </source>
</evidence>
<feature type="transmembrane region" description="Helical" evidence="9">
    <location>
        <begin position="15"/>
        <end position="32"/>
    </location>
</feature>
<dbReference type="PANTHER" id="PTHR24421">
    <property type="entry name" value="NITRATE/NITRITE SENSOR PROTEIN NARX-RELATED"/>
    <property type="match status" value="1"/>
</dbReference>
<name>D0L6V0_GORB4</name>
<dbReference type="PANTHER" id="PTHR24421:SF10">
    <property type="entry name" value="NITRATE_NITRITE SENSOR PROTEIN NARQ"/>
    <property type="match status" value="1"/>
</dbReference>
<keyword evidence="9" id="KW-0812">Transmembrane</keyword>
<dbReference type="HOGENOM" id="CLU_717213_0_0_11"/>
<evidence type="ECO:0000256" key="8">
    <source>
        <dbReference type="ARBA" id="ARBA00023012"/>
    </source>
</evidence>
<dbReference type="EMBL" id="CP001802">
    <property type="protein sequence ID" value="ACY23660.1"/>
    <property type="molecule type" value="Genomic_DNA"/>
</dbReference>
<gene>
    <name evidence="11" type="ordered locus">Gbro_4527</name>
</gene>
<keyword evidence="9" id="KW-1133">Transmembrane helix</keyword>